<evidence type="ECO:0000313" key="5">
    <source>
        <dbReference type="EMBL" id="UQN30295.1"/>
    </source>
</evidence>
<dbReference type="Pfam" id="PF00702">
    <property type="entry name" value="Hydrolase"/>
    <property type="match status" value="1"/>
</dbReference>
<dbReference type="NCBIfam" id="TIGR01549">
    <property type="entry name" value="HAD-SF-IA-v1"/>
    <property type="match status" value="1"/>
</dbReference>
<dbReference type="Proteomes" id="UP001055868">
    <property type="component" value="Chromosome"/>
</dbReference>
<reference evidence="5" key="1">
    <citation type="submission" date="2022-05" db="EMBL/GenBank/DDBJ databases">
        <title>Genomic analysis of Brachybacterium sp. CBA3104.</title>
        <authorList>
            <person name="Roh S.W."/>
            <person name="Kim Y.B."/>
            <person name="Kim Y."/>
        </authorList>
    </citation>
    <scope>NUCLEOTIDE SEQUENCE</scope>
    <source>
        <strain evidence="5">CBA3104</strain>
    </source>
</reference>
<dbReference type="InterPro" id="IPR023214">
    <property type="entry name" value="HAD_sf"/>
</dbReference>
<dbReference type="GO" id="GO:0016787">
    <property type="term" value="F:hydrolase activity"/>
    <property type="evidence" value="ECO:0007669"/>
    <property type="project" value="UniProtKB-KW"/>
</dbReference>
<sequence length="323" mass="34065">MREDGVSPVGAGERDASTDGPTPAPAHLAERLAGVDAVLLDIDHTLVDTAAAFARALGRSLIPMLRTRHRASMQAGSSELASGSDDHATGTGDRATGVDEQATGADGRAAGVDDGAIIARWSADPGDHYRSYTRGEVPYAVQRHARIDEIAHWLGLASFSDTEYEAFARAFDAEFIPACTAFEDARPAVLALHEAGVSVGAVSNASRFLQERKLESAGLADVVPLLVTVETFGVGKPDPRVFREGARLLGVDPARAAYVGDEPDVDAQAAALAGLRGVLLRRPTDERSLGHREPRPDQRRYCEVGDLTRVAAAIALPTGTRTG</sequence>
<proteinExistence type="predicted"/>
<keyword evidence="2 5" id="KW-0378">Hydrolase</keyword>
<evidence type="ECO:0000313" key="6">
    <source>
        <dbReference type="Proteomes" id="UP001055868"/>
    </source>
</evidence>
<dbReference type="RefSeq" id="WP_249479452.1">
    <property type="nucleotide sequence ID" value="NZ_CP097218.1"/>
</dbReference>
<gene>
    <name evidence="5" type="ORF">M4486_02815</name>
</gene>
<keyword evidence="6" id="KW-1185">Reference proteome</keyword>
<organism evidence="5 6">
    <name type="scientific">Brachybacterium kimchii</name>
    <dbReference type="NCBI Taxonomy" id="2942909"/>
    <lineage>
        <taxon>Bacteria</taxon>
        <taxon>Bacillati</taxon>
        <taxon>Actinomycetota</taxon>
        <taxon>Actinomycetes</taxon>
        <taxon>Micrococcales</taxon>
        <taxon>Dermabacteraceae</taxon>
        <taxon>Brachybacterium</taxon>
    </lineage>
</organism>
<evidence type="ECO:0000256" key="1">
    <source>
        <dbReference type="ARBA" id="ARBA00001946"/>
    </source>
</evidence>
<dbReference type="SUPFAM" id="SSF56784">
    <property type="entry name" value="HAD-like"/>
    <property type="match status" value="1"/>
</dbReference>
<feature type="region of interest" description="Disordered" evidence="4">
    <location>
        <begin position="72"/>
        <end position="108"/>
    </location>
</feature>
<dbReference type="PANTHER" id="PTHR46470:SF4">
    <property type="entry name" value="5-AMINO-6-(5-PHOSPHO-D-RIBITYLAMINO)URACIL PHOSPHATASE YIGB"/>
    <property type="match status" value="1"/>
</dbReference>
<name>A0ABY4NAJ3_9MICO</name>
<keyword evidence="3" id="KW-0460">Magnesium</keyword>
<evidence type="ECO:0000256" key="3">
    <source>
        <dbReference type="ARBA" id="ARBA00022842"/>
    </source>
</evidence>
<dbReference type="InterPro" id="IPR051400">
    <property type="entry name" value="HAD-like_hydrolase"/>
</dbReference>
<dbReference type="Gene3D" id="3.40.50.1000">
    <property type="entry name" value="HAD superfamily/HAD-like"/>
    <property type="match status" value="1"/>
</dbReference>
<dbReference type="SFLD" id="SFLDS00003">
    <property type="entry name" value="Haloacid_Dehalogenase"/>
    <property type="match status" value="1"/>
</dbReference>
<dbReference type="SFLD" id="SFLDG01129">
    <property type="entry name" value="C1.5:_HAD__Beta-PGM__Phosphata"/>
    <property type="match status" value="1"/>
</dbReference>
<feature type="region of interest" description="Disordered" evidence="4">
    <location>
        <begin position="1"/>
        <end position="26"/>
    </location>
</feature>
<evidence type="ECO:0000256" key="4">
    <source>
        <dbReference type="SAM" id="MobiDB-lite"/>
    </source>
</evidence>
<accession>A0ABY4NAJ3</accession>
<comment type="cofactor">
    <cofactor evidence="1">
        <name>Mg(2+)</name>
        <dbReference type="ChEBI" id="CHEBI:18420"/>
    </cofactor>
</comment>
<dbReference type="PANTHER" id="PTHR46470">
    <property type="entry name" value="N-ACYLNEURAMINATE-9-PHOSPHATASE"/>
    <property type="match status" value="1"/>
</dbReference>
<dbReference type="EMBL" id="CP097218">
    <property type="protein sequence ID" value="UQN30295.1"/>
    <property type="molecule type" value="Genomic_DNA"/>
</dbReference>
<protein>
    <submittedName>
        <fullName evidence="5">HAD family hydrolase</fullName>
    </submittedName>
</protein>
<evidence type="ECO:0000256" key="2">
    <source>
        <dbReference type="ARBA" id="ARBA00022801"/>
    </source>
</evidence>
<dbReference type="InterPro" id="IPR036412">
    <property type="entry name" value="HAD-like_sf"/>
</dbReference>
<dbReference type="InterPro" id="IPR006439">
    <property type="entry name" value="HAD-SF_hydro_IA"/>
</dbReference>